<dbReference type="Proteomes" id="UP001060919">
    <property type="component" value="Chromosome"/>
</dbReference>
<proteinExistence type="inferred from homology"/>
<evidence type="ECO:0000256" key="1">
    <source>
        <dbReference type="ARBA" id="ARBA00009528"/>
    </source>
</evidence>
<gene>
    <name evidence="7" type="ORF">AsAng_0062120</name>
</gene>
<protein>
    <submittedName>
        <fullName evidence="7">Leucyl aminopeptidase</fullName>
    </submittedName>
</protein>
<comment type="similarity">
    <text evidence="1">Belongs to the peptidase M17 family.</text>
</comment>
<sequence length="495" mass="53958">MIALCYFSGPIYSSLSIPYNMNTTLRSISEYTSSDALIVLVKKTNLPFAKTVLSDTEYKTLEQATQQGIKQLVYPQAKRFVFIEIISNSTQEAARRLAAKIVPLLRNYRLKQITLIDQTKDHLLRSYTEGLVLANYQFLKYFKNKEALQSSLQTIQLLSAAIAPEQVKLLGHVLEGVCIARDLVNEPLSYLTAPQLAEEIKQLGALANFSVKVLDKAAIEKLNMGGILAVNKGSVDPPTFSILEWSPANPINKKPIVLVGKGVVYDTGGLSLKPTANSMDFMKSDMAGAAGIIGTMYAVAKSELPIHVVSLIPATDNRPGLNAYAPGDVIKMFNGSTVEVLNTDAEGRMLLADALHYAKQYDPELVIDMATLTGSAAHAIGNQAGVFMGTAQSSTKQALLEAGFATYERLVEFPLWEEYAEMLKSEIADIKNLGGSGAGAITAGKFLEHFVAYDWIHIDIAGVAFLHHEDAYRVKGGTGYGVQLLYNFLSNYSKP</sequence>
<evidence type="ECO:0000313" key="8">
    <source>
        <dbReference type="Proteomes" id="UP001060919"/>
    </source>
</evidence>
<dbReference type="PANTHER" id="PTHR11963:SF23">
    <property type="entry name" value="CYTOSOL AMINOPEPTIDASE"/>
    <property type="match status" value="1"/>
</dbReference>
<dbReference type="PRINTS" id="PR00481">
    <property type="entry name" value="LAMNOPPTDASE"/>
</dbReference>
<dbReference type="EMBL" id="AP026867">
    <property type="protein sequence ID" value="BDS15428.1"/>
    <property type="molecule type" value="Genomic_DNA"/>
</dbReference>
<dbReference type="GO" id="GO:0006508">
    <property type="term" value="P:proteolysis"/>
    <property type="evidence" value="ECO:0007669"/>
    <property type="project" value="UniProtKB-KW"/>
</dbReference>
<dbReference type="Gene3D" id="3.40.220.10">
    <property type="entry name" value="Leucine Aminopeptidase, subunit E, domain 1"/>
    <property type="match status" value="1"/>
</dbReference>
<evidence type="ECO:0000256" key="5">
    <source>
        <dbReference type="ARBA" id="ARBA00023211"/>
    </source>
</evidence>
<dbReference type="AlphaFoldDB" id="A0A915YLQ3"/>
<dbReference type="GO" id="GO:0005737">
    <property type="term" value="C:cytoplasm"/>
    <property type="evidence" value="ECO:0007669"/>
    <property type="project" value="InterPro"/>
</dbReference>
<dbReference type="CDD" id="cd00433">
    <property type="entry name" value="Peptidase_M17"/>
    <property type="match status" value="1"/>
</dbReference>
<dbReference type="InterPro" id="IPR043472">
    <property type="entry name" value="Macro_dom-like"/>
</dbReference>
<keyword evidence="4" id="KW-0378">Hydrolase</keyword>
<name>A0A915YLQ3_9BACT</name>
<evidence type="ECO:0000256" key="4">
    <source>
        <dbReference type="ARBA" id="ARBA00022801"/>
    </source>
</evidence>
<keyword evidence="5" id="KW-0464">Manganese</keyword>
<dbReference type="PROSITE" id="PS00631">
    <property type="entry name" value="CYTOSOL_AP"/>
    <property type="match status" value="1"/>
</dbReference>
<dbReference type="PANTHER" id="PTHR11963">
    <property type="entry name" value="LEUCINE AMINOPEPTIDASE-RELATED"/>
    <property type="match status" value="1"/>
</dbReference>
<dbReference type="GO" id="GO:0070006">
    <property type="term" value="F:metalloaminopeptidase activity"/>
    <property type="evidence" value="ECO:0007669"/>
    <property type="project" value="InterPro"/>
</dbReference>
<evidence type="ECO:0000313" key="7">
    <source>
        <dbReference type="EMBL" id="BDS15428.1"/>
    </source>
</evidence>
<feature type="domain" description="Cytosol aminopeptidase" evidence="6">
    <location>
        <begin position="342"/>
        <end position="349"/>
    </location>
</feature>
<keyword evidence="3" id="KW-0645">Protease</keyword>
<dbReference type="GO" id="GO:0030145">
    <property type="term" value="F:manganese ion binding"/>
    <property type="evidence" value="ECO:0007669"/>
    <property type="project" value="InterPro"/>
</dbReference>
<dbReference type="KEGG" id="aup:AsAng_0062120"/>
<keyword evidence="2 7" id="KW-0031">Aminopeptidase</keyword>
<dbReference type="Gene3D" id="3.40.630.10">
    <property type="entry name" value="Zn peptidases"/>
    <property type="match status" value="1"/>
</dbReference>
<keyword evidence="8" id="KW-1185">Reference proteome</keyword>
<dbReference type="Pfam" id="PF00883">
    <property type="entry name" value="Peptidase_M17"/>
    <property type="match status" value="1"/>
</dbReference>
<accession>A0A915YLQ3</accession>
<evidence type="ECO:0000256" key="3">
    <source>
        <dbReference type="ARBA" id="ARBA00022670"/>
    </source>
</evidence>
<dbReference type="InterPro" id="IPR011356">
    <property type="entry name" value="Leucine_aapep/pepB"/>
</dbReference>
<evidence type="ECO:0000256" key="2">
    <source>
        <dbReference type="ARBA" id="ARBA00022438"/>
    </source>
</evidence>
<reference evidence="7" key="1">
    <citation type="submission" date="2022-09" db="EMBL/GenBank/DDBJ databases">
        <title>Aureispira anguillicida sp. nov., isolated from Leptocephalus of Japanese eel Anguilla japonica.</title>
        <authorList>
            <person name="Yuasa K."/>
            <person name="Mekata T."/>
            <person name="Ikunari K."/>
        </authorList>
    </citation>
    <scope>NUCLEOTIDE SEQUENCE</scope>
    <source>
        <strain evidence="7">EL160426</strain>
    </source>
</reference>
<dbReference type="InterPro" id="IPR000819">
    <property type="entry name" value="Peptidase_M17_C"/>
</dbReference>
<evidence type="ECO:0000259" key="6">
    <source>
        <dbReference type="PROSITE" id="PS00631"/>
    </source>
</evidence>
<organism evidence="7 8">
    <name type="scientific">Aureispira anguillae</name>
    <dbReference type="NCBI Taxonomy" id="2864201"/>
    <lineage>
        <taxon>Bacteria</taxon>
        <taxon>Pseudomonadati</taxon>
        <taxon>Bacteroidota</taxon>
        <taxon>Saprospiria</taxon>
        <taxon>Saprospirales</taxon>
        <taxon>Saprospiraceae</taxon>
        <taxon>Aureispira</taxon>
    </lineage>
</organism>
<dbReference type="SUPFAM" id="SSF53187">
    <property type="entry name" value="Zn-dependent exopeptidases"/>
    <property type="match status" value="1"/>
</dbReference>
<dbReference type="RefSeq" id="WP_264790586.1">
    <property type="nucleotide sequence ID" value="NZ_AP026867.1"/>
</dbReference>